<feature type="region of interest" description="Disordered" evidence="10">
    <location>
        <begin position="259"/>
        <end position="325"/>
    </location>
</feature>
<dbReference type="InterPro" id="IPR005841">
    <property type="entry name" value="Alpha-D-phosphohexomutase_SF"/>
</dbReference>
<dbReference type="InterPro" id="IPR016055">
    <property type="entry name" value="A-D-PHexomutase_a/b/a-I/II/III"/>
</dbReference>
<dbReference type="EMBL" id="QUZK01000041">
    <property type="protein sequence ID" value="RFF29808.1"/>
    <property type="molecule type" value="Genomic_DNA"/>
</dbReference>
<dbReference type="InterPro" id="IPR005844">
    <property type="entry name" value="A-D-PHexomutase_a/b/a-I"/>
</dbReference>
<dbReference type="AlphaFoldDB" id="A0A3E1K719"/>
<evidence type="ECO:0000256" key="9">
    <source>
        <dbReference type="ARBA" id="ARBA00023235"/>
    </source>
</evidence>
<evidence type="ECO:0000256" key="5">
    <source>
        <dbReference type="ARBA" id="ARBA00012730"/>
    </source>
</evidence>
<evidence type="ECO:0000256" key="11">
    <source>
        <dbReference type="SAM" id="Phobius"/>
    </source>
</evidence>
<comment type="catalytic activity">
    <reaction evidence="1">
        <text>alpha-D-mannose 1-phosphate = D-mannose 6-phosphate</text>
        <dbReference type="Rhea" id="RHEA:11140"/>
        <dbReference type="ChEBI" id="CHEBI:58409"/>
        <dbReference type="ChEBI" id="CHEBI:58735"/>
        <dbReference type="EC" id="5.4.2.8"/>
    </reaction>
</comment>
<protein>
    <recommendedName>
        <fullName evidence="5">phosphomannomutase</fullName>
        <ecNumber evidence="5">5.4.2.8</ecNumber>
    </recommendedName>
</protein>
<keyword evidence="8" id="KW-0460">Magnesium</keyword>
<evidence type="ECO:0000313" key="15">
    <source>
        <dbReference type="Proteomes" id="UP000260351"/>
    </source>
</evidence>
<feature type="region of interest" description="Disordered" evidence="10">
    <location>
        <begin position="342"/>
        <end position="361"/>
    </location>
</feature>
<keyword evidence="7" id="KW-0479">Metal-binding</keyword>
<comment type="similarity">
    <text evidence="4">Belongs to the phosphohexose mutase family.</text>
</comment>
<evidence type="ECO:0000259" key="13">
    <source>
        <dbReference type="Pfam" id="PF02879"/>
    </source>
</evidence>
<feature type="transmembrane region" description="Helical" evidence="11">
    <location>
        <begin position="230"/>
        <end position="247"/>
    </location>
</feature>
<evidence type="ECO:0000256" key="3">
    <source>
        <dbReference type="ARBA" id="ARBA00004699"/>
    </source>
</evidence>
<dbReference type="Proteomes" id="UP000260351">
    <property type="component" value="Unassembled WGS sequence"/>
</dbReference>
<evidence type="ECO:0000256" key="1">
    <source>
        <dbReference type="ARBA" id="ARBA00000586"/>
    </source>
</evidence>
<proteinExistence type="inferred from homology"/>
<accession>A0A3E1K719</accession>
<evidence type="ECO:0000256" key="7">
    <source>
        <dbReference type="ARBA" id="ARBA00022723"/>
    </source>
</evidence>
<dbReference type="SUPFAM" id="SSF53738">
    <property type="entry name" value="Phosphoglucomutase, first 3 domains"/>
    <property type="match status" value="2"/>
</dbReference>
<dbReference type="GO" id="GO:0004615">
    <property type="term" value="F:phosphomannomutase activity"/>
    <property type="evidence" value="ECO:0007669"/>
    <property type="project" value="UniProtKB-EC"/>
</dbReference>
<gene>
    <name evidence="14" type="ORF">DZC52_10170</name>
</gene>
<dbReference type="PANTHER" id="PTHR43771:SF2">
    <property type="entry name" value="PHOSPHOMANNOMUTASE_PHOSPHOGLUCOMUTASE"/>
    <property type="match status" value="1"/>
</dbReference>
<dbReference type="GO" id="GO:0005975">
    <property type="term" value="P:carbohydrate metabolic process"/>
    <property type="evidence" value="ECO:0007669"/>
    <property type="project" value="InterPro"/>
</dbReference>
<dbReference type="Gene3D" id="3.40.120.10">
    <property type="entry name" value="Alpha-D-Glucose-1,6-Bisphosphate, subunit A, domain 3"/>
    <property type="match status" value="3"/>
</dbReference>
<comment type="pathway">
    <text evidence="3">Nucleotide-sugar biosynthesis; GDP-alpha-D-mannose biosynthesis; alpha-D-mannose 1-phosphate from D-fructose 6-phosphate: step 2/2.</text>
</comment>
<dbReference type="InterPro" id="IPR005845">
    <property type="entry name" value="A-D-PHexomutase_a/b/a-II"/>
</dbReference>
<evidence type="ECO:0000256" key="8">
    <source>
        <dbReference type="ARBA" id="ARBA00022842"/>
    </source>
</evidence>
<evidence type="ECO:0000256" key="6">
    <source>
        <dbReference type="ARBA" id="ARBA00022553"/>
    </source>
</evidence>
<name>A0A3E1K719_9GAMM</name>
<feature type="compositionally biased region" description="Basic residues" evidence="10">
    <location>
        <begin position="277"/>
        <end position="287"/>
    </location>
</feature>
<sequence>MGSLIAIAVGLFAMTSGGVMVYLNLTAQLELERSDRVASQQADRIGEALSDIQTSLRDASVVDAARSATANGSASNDALRAALRDRGVVSILDARVLPGEIDAFAVNGDNGLDFAATEIVIEAIRNGRAEIRVLQPGTPSESLAFAQTLPGESGVLLLRLTVSVITSLIEPAESLDFMALAQRGNRNHTLLGATGGSTAARIREIPIAGSGLVLQWSRAVVQAPLTNRDAVILGSSGVIVLMIGLLLRRRTRLARYLGAATQGAEPATAPEPERVAKPRRNSPRQARKTMVLDPEPAPAPARAAFDAEDDEPPTVVAPSPDLPEWLRGDVEADLEELARADSELEATQPAAGLPFSEQGSDPDDELLEDFDTYQGVDPSLFRPDGFYGRVDKDLTVSDMVILGQAIGSEAAERGLRRICLGHDGRESGPELLEGLSQGLSVSGVDVIDLGAVPAPVAWFAAMRMQQAGGVMVTGGEREEDINGVEIVFDGRWLGREERRNLLDRIRNQEYATGAGERTRGDELASYGEQLAANHRLQRPLRVVLDCGNAVNGALAPALFESMDVDVIGLNADAETRADQVAAFDSEERAQDLKLCVDNFAADLGLAFDRTGSRLRVVVPEGKAVDPARLSALLAGDLAEQTEEPAVVADAGLAAQLTARAAAEFQVIAADGDAVAVQQAVHDRGAALGLHSDGAVCRASDWHGLPDAFHAAAWLLAVLAADARPPSEALSGSGETGNGTESA</sequence>
<dbReference type="Pfam" id="PF02878">
    <property type="entry name" value="PGM_PMM_I"/>
    <property type="match status" value="1"/>
</dbReference>
<organism evidence="14 15">
    <name type="scientific">Wenzhouxiangella sediminis</name>
    <dbReference type="NCBI Taxonomy" id="1792836"/>
    <lineage>
        <taxon>Bacteria</taxon>
        <taxon>Pseudomonadati</taxon>
        <taxon>Pseudomonadota</taxon>
        <taxon>Gammaproteobacteria</taxon>
        <taxon>Chromatiales</taxon>
        <taxon>Wenzhouxiangellaceae</taxon>
        <taxon>Wenzhouxiangella</taxon>
    </lineage>
</organism>
<keyword evidence="6" id="KW-0597">Phosphoprotein</keyword>
<dbReference type="Pfam" id="PF02879">
    <property type="entry name" value="PGM_PMM_II"/>
    <property type="match status" value="1"/>
</dbReference>
<keyword evidence="11" id="KW-1133">Transmembrane helix</keyword>
<keyword evidence="15" id="KW-1185">Reference proteome</keyword>
<dbReference type="GO" id="GO:0046872">
    <property type="term" value="F:metal ion binding"/>
    <property type="evidence" value="ECO:0007669"/>
    <property type="project" value="UniProtKB-KW"/>
</dbReference>
<keyword evidence="11" id="KW-0812">Transmembrane</keyword>
<evidence type="ECO:0000259" key="12">
    <source>
        <dbReference type="Pfam" id="PF02878"/>
    </source>
</evidence>
<comment type="caution">
    <text evidence="14">The sequence shown here is derived from an EMBL/GenBank/DDBJ whole genome shotgun (WGS) entry which is preliminary data.</text>
</comment>
<dbReference type="PRINTS" id="PR00509">
    <property type="entry name" value="PGMPMM"/>
</dbReference>
<reference evidence="14 15" key="1">
    <citation type="submission" date="2018-08" db="EMBL/GenBank/DDBJ databases">
        <title>Wenzhouxiangella salilacus sp. nov., a novel bacterium isolated from a saline lake in Xinjiang Province, China.</title>
        <authorList>
            <person name="Han S."/>
        </authorList>
    </citation>
    <scope>NUCLEOTIDE SEQUENCE [LARGE SCALE GENOMIC DNA]</scope>
    <source>
        <strain evidence="14 15">XDB06</strain>
    </source>
</reference>
<evidence type="ECO:0000313" key="14">
    <source>
        <dbReference type="EMBL" id="RFF29808.1"/>
    </source>
</evidence>
<comment type="cofactor">
    <cofactor evidence="2">
        <name>Mg(2+)</name>
        <dbReference type="ChEBI" id="CHEBI:18420"/>
    </cofactor>
</comment>
<feature type="domain" description="Alpha-D-phosphohexomutase alpha/beta/alpha" evidence="12">
    <location>
        <begin position="380"/>
        <end position="509"/>
    </location>
</feature>
<keyword evidence="11" id="KW-0472">Membrane</keyword>
<evidence type="ECO:0000256" key="2">
    <source>
        <dbReference type="ARBA" id="ARBA00001946"/>
    </source>
</evidence>
<dbReference type="EC" id="5.4.2.8" evidence="5"/>
<evidence type="ECO:0000256" key="10">
    <source>
        <dbReference type="SAM" id="MobiDB-lite"/>
    </source>
</evidence>
<evidence type="ECO:0000256" key="4">
    <source>
        <dbReference type="ARBA" id="ARBA00010231"/>
    </source>
</evidence>
<keyword evidence="9" id="KW-0413">Isomerase</keyword>
<dbReference type="PANTHER" id="PTHR43771">
    <property type="entry name" value="PHOSPHOMANNOMUTASE"/>
    <property type="match status" value="1"/>
</dbReference>
<feature type="domain" description="Alpha-D-phosphohexomutase alpha/beta/alpha" evidence="13">
    <location>
        <begin position="528"/>
        <end position="620"/>
    </location>
</feature>